<evidence type="ECO:0000256" key="3">
    <source>
        <dbReference type="ARBA" id="ARBA00023285"/>
    </source>
</evidence>
<keyword evidence="3 5" id="KW-0170">Cobalt</keyword>
<dbReference type="NCBIfam" id="NF003971">
    <property type="entry name" value="PRK05465.1"/>
    <property type="match status" value="1"/>
</dbReference>
<dbReference type="EC" id="4.3.1.7" evidence="5"/>
<keyword evidence="1 5" id="KW-0846">Cobalamin</keyword>
<keyword evidence="2 5" id="KW-0456">Lyase</keyword>
<dbReference type="InterPro" id="IPR042251">
    <property type="entry name" value="EutC_C"/>
</dbReference>
<accession>A0ABS3LKB7</accession>
<feature type="binding site" evidence="5">
    <location>
        <position position="185"/>
    </location>
    <ligand>
        <name>adenosylcob(III)alamin</name>
        <dbReference type="ChEBI" id="CHEBI:18408"/>
    </ligand>
</feature>
<dbReference type="Gene3D" id="1.10.30.40">
    <property type="entry name" value="Ethanolamine ammonia-lyase light chain (EutC), N-terminal domain"/>
    <property type="match status" value="1"/>
</dbReference>
<dbReference type="PIRSF" id="PIRSF018982">
    <property type="entry name" value="EutC"/>
    <property type="match status" value="1"/>
</dbReference>
<comment type="function">
    <text evidence="5">Catalyzes the deamination of various vicinal amino-alcohols to oxo compounds. Allows this organism to utilize ethanolamine as the sole source of nitrogen and carbon in the presence of external vitamin B12.</text>
</comment>
<sequence>MSADVTRGVPAAAGQGVSTSGQDDWKPLRQYTRARIGLARSGNTLKTPDVLEFQAAHAQARDAVHTPLDVACIEQALADEPFLHVNSRAPDRSTYLRRPDLGRRLSEESLAALPKGAWDVVFVAADGLSSTATQQGAVPLFEAMRARLADWQIAPLVVATQARVALGDEIAQTMGAGMVVVMIGERPGLSVADSMGVYLTYAPYVGCPDSSRNCLSNIHPHGLSVQVAADKLAWLMREARHLKLTGVGLKDAAPEGGAIGSVDRLS</sequence>
<dbReference type="HAMAP" id="MF_00601">
    <property type="entry name" value="EutC"/>
    <property type="match status" value="1"/>
</dbReference>
<dbReference type="PANTHER" id="PTHR39330:SF1">
    <property type="entry name" value="ETHANOLAMINE AMMONIA-LYASE SMALL SUBUNIT"/>
    <property type="match status" value="1"/>
</dbReference>
<dbReference type="InterPro" id="IPR042255">
    <property type="entry name" value="EutC_N"/>
</dbReference>
<dbReference type="Pfam" id="PF05985">
    <property type="entry name" value="EutC"/>
    <property type="match status" value="1"/>
</dbReference>
<keyword evidence="8" id="KW-1185">Reference proteome</keyword>
<comment type="similarity">
    <text evidence="5">Belongs to the EutC family.</text>
</comment>
<protein>
    <recommendedName>
        <fullName evidence="5">Ethanolamine ammonia-lyase small subunit</fullName>
        <shortName evidence="5">EAL small subunit</shortName>
        <ecNumber evidence="5">4.3.1.7</ecNumber>
    </recommendedName>
</protein>
<dbReference type="RefSeq" id="WP_207853832.1">
    <property type="nucleotide sequence ID" value="NZ_JAFVMG010000004.1"/>
</dbReference>
<dbReference type="Gene3D" id="3.40.50.11240">
    <property type="entry name" value="Ethanolamine ammonia-lyase light chain (EutC)"/>
    <property type="match status" value="1"/>
</dbReference>
<reference evidence="7 8" key="1">
    <citation type="submission" date="2021-03" db="EMBL/GenBank/DDBJ databases">
        <title>The complete genome sequence of Acetobacter suratthaniensis TBRC 1719.</title>
        <authorList>
            <person name="Charoenyingcharoen P."/>
            <person name="Yukphan P."/>
        </authorList>
    </citation>
    <scope>NUCLEOTIDE SEQUENCE [LARGE SCALE GENOMIC DNA]</scope>
    <source>
        <strain evidence="7 8">TBRC 1719</strain>
    </source>
</reference>
<comment type="cofactor">
    <cofactor evidence="5">
        <name>adenosylcob(III)alamin</name>
        <dbReference type="ChEBI" id="CHEBI:18408"/>
    </cofactor>
    <text evidence="5">Binds between the large and small subunits.</text>
</comment>
<feature type="binding site" evidence="5">
    <location>
        <position position="164"/>
    </location>
    <ligand>
        <name>adenosylcob(III)alamin</name>
        <dbReference type="ChEBI" id="CHEBI:18408"/>
    </ligand>
</feature>
<dbReference type="PANTHER" id="PTHR39330">
    <property type="entry name" value="ETHANOLAMINE AMMONIA-LYASE LIGHT CHAIN"/>
    <property type="match status" value="1"/>
</dbReference>
<keyword evidence="4 5" id="KW-1283">Bacterial microcompartment</keyword>
<name>A0ABS3LKB7_9PROT</name>
<comment type="pathway">
    <text evidence="5">Amine and polyamine degradation; ethanolamine degradation.</text>
</comment>
<comment type="subcellular location">
    <subcellularLocation>
        <location evidence="5">Bacterial microcompartment</location>
    </subcellularLocation>
</comment>
<comment type="caution">
    <text evidence="7">The sequence shown here is derived from an EMBL/GenBank/DDBJ whole genome shotgun (WGS) entry which is preliminary data.</text>
</comment>
<evidence type="ECO:0000313" key="8">
    <source>
        <dbReference type="Proteomes" id="UP000664399"/>
    </source>
</evidence>
<dbReference type="InterPro" id="IPR009246">
    <property type="entry name" value="EutC"/>
</dbReference>
<organism evidence="7 8">
    <name type="scientific">Acetobacter suratthaniensis</name>
    <dbReference type="NCBI Taxonomy" id="1502841"/>
    <lineage>
        <taxon>Bacteria</taxon>
        <taxon>Pseudomonadati</taxon>
        <taxon>Pseudomonadota</taxon>
        <taxon>Alphaproteobacteria</taxon>
        <taxon>Acetobacterales</taxon>
        <taxon>Acetobacteraceae</taxon>
        <taxon>Acetobacter</taxon>
    </lineage>
</organism>
<dbReference type="EMBL" id="JAFVMG010000004">
    <property type="protein sequence ID" value="MBO1327985.1"/>
    <property type="molecule type" value="Genomic_DNA"/>
</dbReference>
<feature type="region of interest" description="Disordered" evidence="6">
    <location>
        <begin position="1"/>
        <end position="25"/>
    </location>
</feature>
<proteinExistence type="inferred from homology"/>
<gene>
    <name evidence="5 7" type="primary">eutC</name>
    <name evidence="7" type="ORF">J2D75_05775</name>
</gene>
<evidence type="ECO:0000256" key="1">
    <source>
        <dbReference type="ARBA" id="ARBA00022628"/>
    </source>
</evidence>
<evidence type="ECO:0000256" key="2">
    <source>
        <dbReference type="ARBA" id="ARBA00023239"/>
    </source>
</evidence>
<dbReference type="Proteomes" id="UP000664399">
    <property type="component" value="Unassembled WGS sequence"/>
</dbReference>
<evidence type="ECO:0000256" key="4">
    <source>
        <dbReference type="ARBA" id="ARBA00024446"/>
    </source>
</evidence>
<feature type="binding site" evidence="5">
    <location>
        <position position="214"/>
    </location>
    <ligand>
        <name>adenosylcob(III)alamin</name>
        <dbReference type="ChEBI" id="CHEBI:18408"/>
    </ligand>
</feature>
<dbReference type="GO" id="GO:0008851">
    <property type="term" value="F:ethanolamine ammonia-lyase activity"/>
    <property type="evidence" value="ECO:0007669"/>
    <property type="project" value="UniProtKB-EC"/>
</dbReference>
<comment type="subunit">
    <text evidence="5">The basic unit is a heterodimer which dimerizes to form tetramers. The heterotetramers trimerize; 6 large subunits form a core ring with 6 small subunits projecting outwards.</text>
</comment>
<evidence type="ECO:0000256" key="6">
    <source>
        <dbReference type="SAM" id="MobiDB-lite"/>
    </source>
</evidence>
<comment type="catalytic activity">
    <reaction evidence="5">
        <text>ethanolamine = acetaldehyde + NH4(+)</text>
        <dbReference type="Rhea" id="RHEA:15313"/>
        <dbReference type="ChEBI" id="CHEBI:15343"/>
        <dbReference type="ChEBI" id="CHEBI:28938"/>
        <dbReference type="ChEBI" id="CHEBI:57603"/>
        <dbReference type="EC" id="4.3.1.7"/>
    </reaction>
</comment>
<evidence type="ECO:0000313" key="7">
    <source>
        <dbReference type="EMBL" id="MBO1327985.1"/>
    </source>
</evidence>
<evidence type="ECO:0000256" key="5">
    <source>
        <dbReference type="HAMAP-Rule" id="MF_00601"/>
    </source>
</evidence>